<gene>
    <name evidence="4" type="ORF">BLA24064_02401</name>
    <name evidence="3" type="ORF">F7R21_09160</name>
</gene>
<feature type="compositionally biased region" description="Low complexity" evidence="1">
    <location>
        <begin position="94"/>
        <end position="111"/>
    </location>
</feature>
<name>A0A6H9SU63_9BURK</name>
<feature type="region of interest" description="Disordered" evidence="1">
    <location>
        <begin position="31"/>
        <end position="111"/>
    </location>
</feature>
<feature type="signal peptide" evidence="2">
    <location>
        <begin position="1"/>
        <end position="29"/>
    </location>
</feature>
<dbReference type="EMBL" id="VZOJ01000017">
    <property type="protein sequence ID" value="KAB0643028.1"/>
    <property type="molecule type" value="Genomic_DNA"/>
</dbReference>
<keyword evidence="2" id="KW-0732">Signal</keyword>
<feature type="compositionally biased region" description="Basic residues" evidence="1">
    <location>
        <begin position="54"/>
        <end position="65"/>
    </location>
</feature>
<feature type="chain" id="PRO_5044632784" description="DUF4148 domain-containing protein" evidence="2">
    <location>
        <begin position="30"/>
        <end position="111"/>
    </location>
</feature>
<evidence type="ECO:0000256" key="1">
    <source>
        <dbReference type="SAM" id="MobiDB-lite"/>
    </source>
</evidence>
<dbReference type="Proteomes" id="UP000494222">
    <property type="component" value="Unassembled WGS sequence"/>
</dbReference>
<dbReference type="AlphaFoldDB" id="A0A6H9SU63"/>
<dbReference type="Proteomes" id="UP000430232">
    <property type="component" value="Unassembled WGS sequence"/>
</dbReference>
<keyword evidence="5" id="KW-1185">Reference proteome</keyword>
<dbReference type="EMBL" id="CABVPL010000013">
    <property type="protein sequence ID" value="VWB52646.1"/>
    <property type="molecule type" value="Genomic_DNA"/>
</dbReference>
<evidence type="ECO:0000313" key="3">
    <source>
        <dbReference type="EMBL" id="KAB0643028.1"/>
    </source>
</evidence>
<reference evidence="4 6" key="2">
    <citation type="submission" date="2019-09" db="EMBL/GenBank/DDBJ databases">
        <authorList>
            <person name="Depoorter E."/>
        </authorList>
    </citation>
    <scope>NUCLEOTIDE SEQUENCE [LARGE SCALE GENOMIC DNA]</scope>
    <source>
        <strain evidence="4">LMG 24064</strain>
    </source>
</reference>
<feature type="compositionally biased region" description="Polar residues" evidence="1">
    <location>
        <begin position="79"/>
        <end position="89"/>
    </location>
</feature>
<dbReference type="GeneID" id="99789665"/>
<evidence type="ECO:0000313" key="5">
    <source>
        <dbReference type="Proteomes" id="UP000430232"/>
    </source>
</evidence>
<evidence type="ECO:0000313" key="4">
    <source>
        <dbReference type="EMBL" id="VWB52646.1"/>
    </source>
</evidence>
<accession>A0A6H9SU63</accession>
<sequence length="111" mass="11303">MKKSRAVSVAMAVTASFGLLLTVAPAAYAQDPASAPMQDSASAPTQKQLDKAQKKAARKAARARHAKDLNAIGTGSGYRLTNDQSNYPQNAVEKAPAAKAAPAPAAPASGQ</sequence>
<evidence type="ECO:0008006" key="7">
    <source>
        <dbReference type="Google" id="ProtNLM"/>
    </source>
</evidence>
<reference evidence="3 5" key="1">
    <citation type="submission" date="2019-09" db="EMBL/GenBank/DDBJ databases">
        <title>Draft genome sequences of 48 bacterial type strains from the CCUG.</title>
        <authorList>
            <person name="Tunovic T."/>
            <person name="Pineiro-Iglesias B."/>
            <person name="Unosson C."/>
            <person name="Inganas E."/>
            <person name="Ohlen M."/>
            <person name="Cardew S."/>
            <person name="Jensie-Markopoulos S."/>
            <person name="Salva-Serra F."/>
            <person name="Jaen-Luchoro D."/>
            <person name="Karlsson R."/>
            <person name="Svensson-Stadler L."/>
            <person name="Chun J."/>
            <person name="Moore E."/>
        </authorList>
    </citation>
    <scope>NUCLEOTIDE SEQUENCE [LARGE SCALE GENOMIC DNA]</scope>
    <source>
        <strain evidence="3 5">CCUG 54555</strain>
    </source>
</reference>
<protein>
    <recommendedName>
        <fullName evidence="7">DUF4148 domain-containing protein</fullName>
    </recommendedName>
</protein>
<organism evidence="3 5">
    <name type="scientific">Burkholderia latens</name>
    <dbReference type="NCBI Taxonomy" id="488446"/>
    <lineage>
        <taxon>Bacteria</taxon>
        <taxon>Pseudomonadati</taxon>
        <taxon>Pseudomonadota</taxon>
        <taxon>Betaproteobacteria</taxon>
        <taxon>Burkholderiales</taxon>
        <taxon>Burkholderiaceae</taxon>
        <taxon>Burkholderia</taxon>
        <taxon>Burkholderia cepacia complex</taxon>
    </lineage>
</organism>
<dbReference type="RefSeq" id="WP_151063972.1">
    <property type="nucleotide sequence ID" value="NZ_CABVPL010000013.1"/>
</dbReference>
<evidence type="ECO:0000256" key="2">
    <source>
        <dbReference type="SAM" id="SignalP"/>
    </source>
</evidence>
<proteinExistence type="predicted"/>
<evidence type="ECO:0000313" key="6">
    <source>
        <dbReference type="Proteomes" id="UP000494222"/>
    </source>
</evidence>